<dbReference type="EMBL" id="FOTY01000007">
    <property type="protein sequence ID" value="SFL88739.1"/>
    <property type="molecule type" value="Genomic_DNA"/>
</dbReference>
<organism evidence="1 2">
    <name type="scientific">Salibacterium qingdaonense</name>
    <dbReference type="NCBI Taxonomy" id="266892"/>
    <lineage>
        <taxon>Bacteria</taxon>
        <taxon>Bacillati</taxon>
        <taxon>Bacillota</taxon>
        <taxon>Bacilli</taxon>
        <taxon>Bacillales</taxon>
        <taxon>Bacillaceae</taxon>
    </lineage>
</organism>
<gene>
    <name evidence="1" type="ORF">SAMN04488054_10794</name>
</gene>
<dbReference type="GO" id="GO:0006352">
    <property type="term" value="P:DNA-templated transcription initiation"/>
    <property type="evidence" value="ECO:0007669"/>
    <property type="project" value="InterPro"/>
</dbReference>
<dbReference type="GO" id="GO:0003700">
    <property type="term" value="F:DNA-binding transcription factor activity"/>
    <property type="evidence" value="ECO:0007669"/>
    <property type="project" value="InterPro"/>
</dbReference>
<keyword evidence="2" id="KW-1185">Reference proteome</keyword>
<dbReference type="Gene3D" id="1.20.140.160">
    <property type="match status" value="1"/>
</dbReference>
<dbReference type="RefSeq" id="WP_090926509.1">
    <property type="nucleotide sequence ID" value="NZ_FOTY01000007.1"/>
</dbReference>
<accession>A0A1I4LCZ5</accession>
<reference evidence="1 2" key="1">
    <citation type="submission" date="2016-10" db="EMBL/GenBank/DDBJ databases">
        <authorList>
            <person name="de Groot N.N."/>
        </authorList>
    </citation>
    <scope>NUCLEOTIDE SEQUENCE [LARGE SCALE GENOMIC DNA]</scope>
    <source>
        <strain evidence="1 2">CGMCC 1.6134</strain>
    </source>
</reference>
<dbReference type="InterPro" id="IPR013324">
    <property type="entry name" value="RNA_pol_sigma_r3/r4-like"/>
</dbReference>
<dbReference type="SUPFAM" id="SSF88659">
    <property type="entry name" value="Sigma3 and sigma4 domains of RNA polymerase sigma factors"/>
    <property type="match status" value="1"/>
</dbReference>
<sequence length="206" mass="23963">MEHVPSGLYGRCRRLDQFIADHPALWGHSVMQQFLQDEHRREQLIQAVCAPTPENREALDKVFASFYTEVRFTSYILKTLHWKAVRYDQKRQRRTRQQPLIMDKPLNPDQPETIIDSFVSTNTPDPEEGLPGKAEDLRQCIGDAFLYKALSQLTDRQYAVLHKKFLEEKNDKAIAGQWNVSPQAVYKTKQAALTKLRSFMERGRST</sequence>
<dbReference type="STRING" id="266892.SAMN04488054_10794"/>
<evidence type="ECO:0000313" key="2">
    <source>
        <dbReference type="Proteomes" id="UP000199668"/>
    </source>
</evidence>
<evidence type="ECO:0000313" key="1">
    <source>
        <dbReference type="EMBL" id="SFL88739.1"/>
    </source>
</evidence>
<name>A0A1I4LCZ5_9BACI</name>
<protein>
    <submittedName>
        <fullName evidence="1">RNA polymerase sigma factor, sigma-70 family</fullName>
    </submittedName>
</protein>
<dbReference type="InterPro" id="IPR014284">
    <property type="entry name" value="RNA_pol_sigma-70_dom"/>
</dbReference>
<dbReference type="Proteomes" id="UP000199668">
    <property type="component" value="Unassembled WGS sequence"/>
</dbReference>
<dbReference type="AlphaFoldDB" id="A0A1I4LCZ5"/>
<dbReference type="NCBIfam" id="TIGR02937">
    <property type="entry name" value="sigma70-ECF"/>
    <property type="match status" value="1"/>
</dbReference>
<dbReference type="OrthoDB" id="2942336at2"/>
<proteinExistence type="predicted"/>